<dbReference type="EMBL" id="BPLR01006090">
    <property type="protein sequence ID" value="GIY07343.1"/>
    <property type="molecule type" value="Genomic_DNA"/>
</dbReference>
<evidence type="ECO:0000313" key="1">
    <source>
        <dbReference type="EMBL" id="GIY07343.1"/>
    </source>
</evidence>
<accession>A0AAV4QBC2</accession>
<proteinExistence type="predicted"/>
<gene>
    <name evidence="1" type="ORF">CEXT_715531</name>
</gene>
<dbReference type="Proteomes" id="UP001054945">
    <property type="component" value="Unassembled WGS sequence"/>
</dbReference>
<sequence>MYRYQLCPLSRYLSGNGCRVSVPAEPHYHNTPLYPQGIHNTIIFTLTFNSILNNCFASLISSSDPFWPIKLPNKAVITYDSKRRHEIFGTNAEIDGIASFKAC</sequence>
<reference evidence="1 2" key="1">
    <citation type="submission" date="2021-06" db="EMBL/GenBank/DDBJ databases">
        <title>Caerostris extrusa draft genome.</title>
        <authorList>
            <person name="Kono N."/>
            <person name="Arakawa K."/>
        </authorList>
    </citation>
    <scope>NUCLEOTIDE SEQUENCE [LARGE SCALE GENOMIC DNA]</scope>
</reference>
<name>A0AAV4QBC2_CAEEX</name>
<organism evidence="1 2">
    <name type="scientific">Caerostris extrusa</name>
    <name type="common">Bark spider</name>
    <name type="synonym">Caerostris bankana</name>
    <dbReference type="NCBI Taxonomy" id="172846"/>
    <lineage>
        <taxon>Eukaryota</taxon>
        <taxon>Metazoa</taxon>
        <taxon>Ecdysozoa</taxon>
        <taxon>Arthropoda</taxon>
        <taxon>Chelicerata</taxon>
        <taxon>Arachnida</taxon>
        <taxon>Araneae</taxon>
        <taxon>Araneomorphae</taxon>
        <taxon>Entelegynae</taxon>
        <taxon>Araneoidea</taxon>
        <taxon>Araneidae</taxon>
        <taxon>Caerostris</taxon>
    </lineage>
</organism>
<protein>
    <submittedName>
        <fullName evidence="1">Uncharacterized protein</fullName>
    </submittedName>
</protein>
<comment type="caution">
    <text evidence="1">The sequence shown here is derived from an EMBL/GenBank/DDBJ whole genome shotgun (WGS) entry which is preliminary data.</text>
</comment>
<evidence type="ECO:0000313" key="2">
    <source>
        <dbReference type="Proteomes" id="UP001054945"/>
    </source>
</evidence>
<dbReference type="AlphaFoldDB" id="A0AAV4QBC2"/>
<keyword evidence="2" id="KW-1185">Reference proteome</keyword>